<dbReference type="InterPro" id="IPR021701">
    <property type="entry name" value="DUF3284"/>
</dbReference>
<dbReference type="Pfam" id="PF11687">
    <property type="entry name" value="DUF3284"/>
    <property type="match status" value="1"/>
</dbReference>
<dbReference type="AlphaFoldDB" id="A0A0R2FTS5"/>
<evidence type="ECO:0000313" key="1">
    <source>
        <dbReference type="EMBL" id="KRN28164.1"/>
    </source>
</evidence>
<evidence type="ECO:0000313" key="3">
    <source>
        <dbReference type="Proteomes" id="UP000051645"/>
    </source>
</evidence>
<reference evidence="3 4" key="1">
    <citation type="journal article" date="2015" name="Genome Announc.">
        <title>Expanding the biotechnology potential of lactobacilli through comparative genomics of 213 strains and associated genera.</title>
        <authorList>
            <person name="Sun Z."/>
            <person name="Harris H.M."/>
            <person name="McCann A."/>
            <person name="Guo C."/>
            <person name="Argimon S."/>
            <person name="Zhang W."/>
            <person name="Yang X."/>
            <person name="Jeffery I.B."/>
            <person name="Cooney J.C."/>
            <person name="Kagawa T.F."/>
            <person name="Liu W."/>
            <person name="Song Y."/>
            <person name="Salvetti E."/>
            <person name="Wrobel A."/>
            <person name="Rasinkangas P."/>
            <person name="Parkhill J."/>
            <person name="Rea M.C."/>
            <person name="O'Sullivan O."/>
            <person name="Ritari J."/>
            <person name="Douillard F.P."/>
            <person name="Paul Ross R."/>
            <person name="Yang R."/>
            <person name="Briner A.E."/>
            <person name="Felis G.E."/>
            <person name="de Vos W.M."/>
            <person name="Barrangou R."/>
            <person name="Klaenhammer T.R."/>
            <person name="Caufield P.W."/>
            <person name="Cui Y."/>
            <person name="Zhang H."/>
            <person name="O'Toole P.W."/>
        </authorList>
    </citation>
    <scope>NUCLEOTIDE SEQUENCE [LARGE SCALE GENOMIC DNA]</scope>
    <source>
        <strain evidence="1 4">ATCC BAA-66</strain>
        <strain evidence="2 3">DSM 13344</strain>
    </source>
</reference>
<evidence type="ECO:0000313" key="2">
    <source>
        <dbReference type="EMBL" id="KRN30960.1"/>
    </source>
</evidence>
<evidence type="ECO:0000313" key="4">
    <source>
        <dbReference type="Proteomes" id="UP000051751"/>
    </source>
</evidence>
<dbReference type="EMBL" id="JQAT01000004">
    <property type="protein sequence ID" value="KRN28164.1"/>
    <property type="molecule type" value="Genomic_DNA"/>
</dbReference>
<gene>
    <name evidence="1" type="ORF">IV38_GL001616</name>
    <name evidence="2" type="ORF">IV40_GL001599</name>
</gene>
<dbReference type="Proteomes" id="UP000051751">
    <property type="component" value="Unassembled WGS sequence"/>
</dbReference>
<comment type="caution">
    <text evidence="1">The sequence shown here is derived from an EMBL/GenBank/DDBJ whole genome shotgun (WGS) entry which is preliminary data.</text>
</comment>
<evidence type="ECO:0008006" key="5">
    <source>
        <dbReference type="Google" id="ProtNLM"/>
    </source>
</evidence>
<sequence>MEIKQTLKMPPAALYKQIIHSVLVDINQQTGQALRPDQLNGFSYRKRFNAQQEGQITITQNLINQSYHYETKTNRNHYEIGYDITPADDGQQSLLTYNEKVIANRDSQQLNNWLSVTLLGWGRKHNFKKMLRAMEDHYQSEQV</sequence>
<accession>A0A0R2FTS5</accession>
<dbReference type="RefSeq" id="WP_057770107.1">
    <property type="nucleotide sequence ID" value="NZ_JQAT01000004.1"/>
</dbReference>
<keyword evidence="3" id="KW-1185">Reference proteome</keyword>
<dbReference type="Proteomes" id="UP000051645">
    <property type="component" value="Unassembled WGS sequence"/>
</dbReference>
<protein>
    <recommendedName>
        <fullName evidence="5">DUF3284 domain-containing protein</fullName>
    </recommendedName>
</protein>
<name>A0A0R2FTS5_9LACO</name>
<dbReference type="PATRIC" id="fig|81857.3.peg.1627"/>
<dbReference type="STRING" id="81857.IV38_GL001616"/>
<proteinExistence type="predicted"/>
<organism evidence="1 4">
    <name type="scientific">Lactobacillus selangorensis</name>
    <dbReference type="NCBI Taxonomy" id="81857"/>
    <lineage>
        <taxon>Bacteria</taxon>
        <taxon>Bacillati</taxon>
        <taxon>Bacillota</taxon>
        <taxon>Bacilli</taxon>
        <taxon>Lactobacillales</taxon>
        <taxon>Lactobacillaceae</taxon>
        <taxon>Lactobacillus</taxon>
    </lineage>
</organism>
<dbReference type="EMBL" id="JQAZ01000005">
    <property type="protein sequence ID" value="KRN30960.1"/>
    <property type="molecule type" value="Genomic_DNA"/>
</dbReference>